<comment type="function">
    <text evidence="1">The glycine cleavage system catalyzes the degradation of glycine. The P protein binds the alpha-amino group of glycine through its pyridoxal phosphate cofactor; CO(2) is released and the remaining methylamine moiety is then transferred to the lipoamide cofactor of the H protein.</text>
</comment>
<protein>
    <recommendedName>
        <fullName evidence="2">glycine dehydrogenase (aminomethyl-transferring)</fullName>
        <ecNumber evidence="2">1.4.4.2</ecNumber>
    </recommendedName>
</protein>
<keyword evidence="3" id="KW-0663">Pyridoxal phosphate</keyword>
<dbReference type="GO" id="GO:0030170">
    <property type="term" value="F:pyridoxal phosphate binding"/>
    <property type="evidence" value="ECO:0007669"/>
    <property type="project" value="TreeGrafter"/>
</dbReference>
<accession>A0A7G9B1T8</accession>
<dbReference type="InterPro" id="IPR015421">
    <property type="entry name" value="PyrdxlP-dep_Trfase_major"/>
</dbReference>
<feature type="domain" description="Aminotransferase class V" evidence="6">
    <location>
        <begin position="161"/>
        <end position="295"/>
    </location>
</feature>
<evidence type="ECO:0000313" key="8">
    <source>
        <dbReference type="EMBL" id="QNL43519.1"/>
    </source>
</evidence>
<evidence type="ECO:0000256" key="3">
    <source>
        <dbReference type="ARBA" id="ARBA00022898"/>
    </source>
</evidence>
<evidence type="ECO:0000256" key="2">
    <source>
        <dbReference type="ARBA" id="ARBA00012134"/>
    </source>
</evidence>
<dbReference type="GO" id="GO:0005829">
    <property type="term" value="C:cytosol"/>
    <property type="evidence" value="ECO:0007669"/>
    <property type="project" value="TreeGrafter"/>
</dbReference>
<dbReference type="Gene3D" id="3.40.640.10">
    <property type="entry name" value="Type I PLP-dependent aspartate aminotransferase-like (Major domain)"/>
    <property type="match status" value="1"/>
</dbReference>
<name>A0A7G9B1T8_9FIRM</name>
<dbReference type="EMBL" id="CP060490">
    <property type="protein sequence ID" value="QNL43519.1"/>
    <property type="molecule type" value="Genomic_DNA"/>
</dbReference>
<dbReference type="EC" id="1.4.4.2" evidence="2"/>
<keyword evidence="9" id="KW-1185">Reference proteome</keyword>
<dbReference type="GO" id="GO:0019464">
    <property type="term" value="P:glycine decarboxylation via glycine cleavage system"/>
    <property type="evidence" value="ECO:0007669"/>
    <property type="project" value="TreeGrafter"/>
</dbReference>
<feature type="domain" description="Glycine dehydrogenase C-terminal" evidence="7">
    <location>
        <begin position="369"/>
        <end position="475"/>
    </location>
</feature>
<dbReference type="InterPro" id="IPR015422">
    <property type="entry name" value="PyrdxlP-dep_Trfase_small"/>
</dbReference>
<comment type="catalytic activity">
    <reaction evidence="5">
        <text>N(6)-[(R)-lipoyl]-L-lysyl-[glycine-cleavage complex H protein] + glycine + H(+) = N(6)-[(R)-S(8)-aminomethyldihydrolipoyl]-L-lysyl-[glycine-cleavage complex H protein] + CO2</text>
        <dbReference type="Rhea" id="RHEA:24304"/>
        <dbReference type="Rhea" id="RHEA-COMP:10494"/>
        <dbReference type="Rhea" id="RHEA-COMP:10495"/>
        <dbReference type="ChEBI" id="CHEBI:15378"/>
        <dbReference type="ChEBI" id="CHEBI:16526"/>
        <dbReference type="ChEBI" id="CHEBI:57305"/>
        <dbReference type="ChEBI" id="CHEBI:83099"/>
        <dbReference type="ChEBI" id="CHEBI:83143"/>
        <dbReference type="EC" id="1.4.4.2"/>
    </reaction>
</comment>
<dbReference type="GO" id="GO:0016594">
    <property type="term" value="F:glycine binding"/>
    <property type="evidence" value="ECO:0007669"/>
    <property type="project" value="TreeGrafter"/>
</dbReference>
<dbReference type="InterPro" id="IPR000192">
    <property type="entry name" value="Aminotrans_V_dom"/>
</dbReference>
<dbReference type="GO" id="GO:0004375">
    <property type="term" value="F:glycine dehydrogenase (decarboxylating) activity"/>
    <property type="evidence" value="ECO:0007669"/>
    <property type="project" value="UniProtKB-EC"/>
</dbReference>
<evidence type="ECO:0000256" key="4">
    <source>
        <dbReference type="ARBA" id="ARBA00023002"/>
    </source>
</evidence>
<evidence type="ECO:0000259" key="6">
    <source>
        <dbReference type="Pfam" id="PF00266"/>
    </source>
</evidence>
<dbReference type="Proteomes" id="UP000515960">
    <property type="component" value="Chromosome"/>
</dbReference>
<organism evidence="8 9">
    <name type="scientific">Oscillibacter hominis</name>
    <dbReference type="NCBI Taxonomy" id="2763056"/>
    <lineage>
        <taxon>Bacteria</taxon>
        <taxon>Bacillati</taxon>
        <taxon>Bacillota</taxon>
        <taxon>Clostridia</taxon>
        <taxon>Eubacteriales</taxon>
        <taxon>Oscillospiraceae</taxon>
        <taxon>Oscillibacter</taxon>
    </lineage>
</organism>
<dbReference type="NCBIfam" id="NF003346">
    <property type="entry name" value="PRK04366.1"/>
    <property type="match status" value="1"/>
</dbReference>
<dbReference type="Pfam" id="PF00266">
    <property type="entry name" value="Aminotran_5"/>
    <property type="match status" value="1"/>
</dbReference>
<keyword evidence="4 8" id="KW-0560">Oxidoreductase</keyword>
<dbReference type="Gene3D" id="6.20.440.10">
    <property type="match status" value="1"/>
</dbReference>
<dbReference type="InterPro" id="IPR049316">
    <property type="entry name" value="GDC-P_C"/>
</dbReference>
<dbReference type="SUPFAM" id="SSF53383">
    <property type="entry name" value="PLP-dependent transferases"/>
    <property type="match status" value="1"/>
</dbReference>
<gene>
    <name evidence="8" type="primary">gcvPB</name>
    <name evidence="8" type="ORF">H8790_08460</name>
</gene>
<evidence type="ECO:0000259" key="7">
    <source>
        <dbReference type="Pfam" id="PF21478"/>
    </source>
</evidence>
<evidence type="ECO:0000256" key="5">
    <source>
        <dbReference type="ARBA" id="ARBA00049026"/>
    </source>
</evidence>
<dbReference type="InterPro" id="IPR015424">
    <property type="entry name" value="PyrdxlP-dep_Trfase"/>
</dbReference>
<dbReference type="GO" id="GO:0005960">
    <property type="term" value="C:glycine cleavage complex"/>
    <property type="evidence" value="ECO:0007669"/>
    <property type="project" value="TreeGrafter"/>
</dbReference>
<dbReference type="Gene3D" id="3.90.1150.10">
    <property type="entry name" value="Aspartate Aminotransferase, domain 1"/>
    <property type="match status" value="1"/>
</dbReference>
<dbReference type="AlphaFoldDB" id="A0A7G9B1T8"/>
<dbReference type="Pfam" id="PF21478">
    <property type="entry name" value="GcvP2_C"/>
    <property type="match status" value="1"/>
</dbReference>
<evidence type="ECO:0000256" key="1">
    <source>
        <dbReference type="ARBA" id="ARBA00003788"/>
    </source>
</evidence>
<dbReference type="InterPro" id="IPR020581">
    <property type="entry name" value="GDC_P"/>
</dbReference>
<proteinExistence type="predicted"/>
<dbReference type="PANTHER" id="PTHR11773:SF1">
    <property type="entry name" value="GLYCINE DEHYDROGENASE (DECARBOXYLATING), MITOCHONDRIAL"/>
    <property type="match status" value="1"/>
</dbReference>
<reference evidence="8 9" key="1">
    <citation type="submission" date="2020-08" db="EMBL/GenBank/DDBJ databases">
        <authorList>
            <person name="Liu C."/>
            <person name="Sun Q."/>
        </authorList>
    </citation>
    <scope>NUCLEOTIDE SEQUENCE [LARGE SCALE GENOMIC DNA]</scope>
    <source>
        <strain evidence="8 9">NSJ-62</strain>
    </source>
</reference>
<dbReference type="PANTHER" id="PTHR11773">
    <property type="entry name" value="GLYCINE DEHYDROGENASE, DECARBOXYLATING"/>
    <property type="match status" value="1"/>
</dbReference>
<sequence length="522" mass="58384">MHMEHLRNYHEAQWDEPIVFALNTPGSRGILLPDVEADVKSAAGKDMLVPESLRRKDKPALPEISQPQVLRHFLRLSQETVGQDLTADIGLGTCTMKYSPKINEQFVRSEKFTELHPYQDKETVQGILKLIYDFEQIMKEISGLDAVSFQPGGGGMGIYSNAAVLKKYFEERGEAEQRTEIITTILSHPLNSAAPATKGFRVISLYPGENGYPSVEDLKAAVSEKTAGIFITNPEDTGVFNPYIKEFIRIVHEAGGLCICDMADYNGLFGLVRAKEWGADMCQFNLHKAFSSPHGCMGPGCAAQCVSAELEQFLPRPRVRFDGSKYYLDDSGTHSIGKVRQFQGSLTAVIRAYSWVMSLGAEGLKTVGETAILNNNYMMKRVLDTVRGISIPWGESGLNRLEQVRYSFETLYQETGVDVTDINNRMLDFGYQRSFASHHPMIVAEPYTPEPTESYSKADIDEYVNTLSHISKEAYHSPELLKSSPHNTPISRLEVDSIAKPEELAVTWRAYQRICSQQTSRV</sequence>
<evidence type="ECO:0000313" key="9">
    <source>
        <dbReference type="Proteomes" id="UP000515960"/>
    </source>
</evidence>
<dbReference type="KEGG" id="ohi:H8790_08460"/>